<dbReference type="KEGG" id="mcui:G8O30_00600"/>
<evidence type="ECO:0000313" key="2">
    <source>
        <dbReference type="EMBL" id="QPC45579.1"/>
    </source>
</evidence>
<keyword evidence="1" id="KW-0812">Transmembrane</keyword>
<evidence type="ECO:0000256" key="1">
    <source>
        <dbReference type="SAM" id="Phobius"/>
    </source>
</evidence>
<dbReference type="RefSeq" id="WP_239673085.1">
    <property type="nucleotide sequence ID" value="NZ_CP049742.1"/>
</dbReference>
<keyword evidence="1" id="KW-1133">Transmembrane helix</keyword>
<feature type="transmembrane region" description="Helical" evidence="1">
    <location>
        <begin position="38"/>
        <end position="56"/>
    </location>
</feature>
<proteinExistence type="predicted"/>
<name>A0A7S8C8Y0_9BACI</name>
<reference evidence="2 3" key="1">
    <citation type="submission" date="2019-07" db="EMBL/GenBank/DDBJ databases">
        <title>Genome sequence of 2 isolates from Red Sea Mangroves.</title>
        <authorList>
            <person name="Sefrji F."/>
            <person name="Michoud G."/>
            <person name="Merlino G."/>
            <person name="Daffonchio D."/>
        </authorList>
    </citation>
    <scope>NUCLEOTIDE SEQUENCE [LARGE SCALE GENOMIC DNA]</scope>
    <source>
        <strain evidence="2 3">R1DC41</strain>
    </source>
</reference>
<dbReference type="AlphaFoldDB" id="A0A7S8C8Y0"/>
<evidence type="ECO:0000313" key="3">
    <source>
        <dbReference type="Proteomes" id="UP000593626"/>
    </source>
</evidence>
<dbReference type="EMBL" id="CP049742">
    <property type="protein sequence ID" value="QPC45579.1"/>
    <property type="molecule type" value="Genomic_DNA"/>
</dbReference>
<organism evidence="2 3">
    <name type="scientific">Mangrovibacillus cuniculi</name>
    <dbReference type="NCBI Taxonomy" id="2593652"/>
    <lineage>
        <taxon>Bacteria</taxon>
        <taxon>Bacillati</taxon>
        <taxon>Bacillota</taxon>
        <taxon>Bacilli</taxon>
        <taxon>Bacillales</taxon>
        <taxon>Bacillaceae</taxon>
        <taxon>Mangrovibacillus</taxon>
    </lineage>
</organism>
<gene>
    <name evidence="2" type="ORF">G8O30_00600</name>
</gene>
<dbReference type="Proteomes" id="UP000593626">
    <property type="component" value="Chromosome"/>
</dbReference>
<protein>
    <submittedName>
        <fullName evidence="2">Uncharacterized protein</fullName>
    </submittedName>
</protein>
<keyword evidence="3" id="KW-1185">Reference proteome</keyword>
<keyword evidence="1" id="KW-0472">Membrane</keyword>
<sequence length="60" mass="6586">MNGKNLNRNVLLTLLIGVPLCTLTPLLGLPTVWQFILLPIGIVLCLIGTASSMLMLQRKR</sequence>
<accession>A0A7S8C8Y0</accession>